<dbReference type="AlphaFoldDB" id="A0A5S6QZ46"/>
<name>A0A5S6QZ46_TRIMR</name>
<dbReference type="WBParaSite" id="TMUE_3000012369.1">
    <property type="protein sequence ID" value="TMUE_3000012369.1"/>
    <property type="gene ID" value="WBGene00285800"/>
</dbReference>
<protein>
    <submittedName>
        <fullName evidence="2">Uncharacterized protein</fullName>
    </submittedName>
</protein>
<reference evidence="2" key="1">
    <citation type="submission" date="2019-12" db="UniProtKB">
        <authorList>
            <consortium name="WormBaseParasite"/>
        </authorList>
    </citation>
    <scope>IDENTIFICATION</scope>
</reference>
<organism evidence="1 2">
    <name type="scientific">Trichuris muris</name>
    <name type="common">Mouse whipworm</name>
    <dbReference type="NCBI Taxonomy" id="70415"/>
    <lineage>
        <taxon>Eukaryota</taxon>
        <taxon>Metazoa</taxon>
        <taxon>Ecdysozoa</taxon>
        <taxon>Nematoda</taxon>
        <taxon>Enoplea</taxon>
        <taxon>Dorylaimia</taxon>
        <taxon>Trichinellida</taxon>
        <taxon>Trichuridae</taxon>
        <taxon>Trichuris</taxon>
    </lineage>
</organism>
<sequence>MVFQIGRRITKADGASLCALLGLLSLLAIYLPRRTPSPSITQVAQEPFEHPLSRKVRQAYPVFSAGESRLTVDSMDQEGQGPWSEWETARPCSRTCGGGVQIQTRTCA</sequence>
<dbReference type="InterPro" id="IPR000884">
    <property type="entry name" value="TSP1_rpt"/>
</dbReference>
<dbReference type="Gene3D" id="2.20.100.10">
    <property type="entry name" value="Thrombospondin type-1 (TSP1) repeat"/>
    <property type="match status" value="1"/>
</dbReference>
<dbReference type="STRING" id="70415.A0A5S6QZ46"/>
<proteinExistence type="predicted"/>
<dbReference type="InterPro" id="IPR036383">
    <property type="entry name" value="TSP1_rpt_sf"/>
</dbReference>
<evidence type="ECO:0000313" key="1">
    <source>
        <dbReference type="Proteomes" id="UP000046395"/>
    </source>
</evidence>
<evidence type="ECO:0000313" key="2">
    <source>
        <dbReference type="WBParaSite" id="TMUE_3000012369.1"/>
    </source>
</evidence>
<dbReference type="PROSITE" id="PS50092">
    <property type="entry name" value="TSP1"/>
    <property type="match status" value="1"/>
</dbReference>
<dbReference type="Pfam" id="PF00090">
    <property type="entry name" value="TSP_1"/>
    <property type="match status" value="1"/>
</dbReference>
<dbReference type="SUPFAM" id="SSF82895">
    <property type="entry name" value="TSP-1 type 1 repeat"/>
    <property type="match status" value="1"/>
</dbReference>
<dbReference type="Proteomes" id="UP000046395">
    <property type="component" value="Unassembled WGS sequence"/>
</dbReference>
<accession>A0A5S6QZ46</accession>
<keyword evidence="1" id="KW-1185">Reference proteome</keyword>